<dbReference type="EMBL" id="AVOT02043125">
    <property type="protein sequence ID" value="MBW0538551.1"/>
    <property type="molecule type" value="Genomic_DNA"/>
</dbReference>
<sequence>MSSSKPHKSHSGFVHDSDSESSIKYVQTQSPRSPNIPLTTPIASSMNVSGPNIDVGNLMAPTSSTWSIPNISITPIPLNPTNTQMHEFMSQEPFGKNKRPTLNVPSGSQVHVGNEKWFDGGNKQDHCKMLLIVIWHLKASDELYASLPLVHKEKLTACHNPYSSKPGTAHATSSREKIMDDEDENMSLSHSEANDYPRRALSQIIRQQRSQDCKTPNVAKHVSQKEQQRWLKSELPENVHGMRSAVHAHCLFLLKVRDKDCSSLPAPLSTEECEIAIKVAGHLRYVPKDVFNEP</sequence>
<evidence type="ECO:0000313" key="3">
    <source>
        <dbReference type="Proteomes" id="UP000765509"/>
    </source>
</evidence>
<proteinExistence type="predicted"/>
<protein>
    <submittedName>
        <fullName evidence="2">Uncharacterized protein</fullName>
    </submittedName>
</protein>
<reference evidence="2" key="1">
    <citation type="submission" date="2021-03" db="EMBL/GenBank/DDBJ databases">
        <title>Draft genome sequence of rust myrtle Austropuccinia psidii MF-1, a brazilian biotype.</title>
        <authorList>
            <person name="Quecine M.C."/>
            <person name="Pachon D.M.R."/>
            <person name="Bonatelli M.L."/>
            <person name="Correr F.H."/>
            <person name="Franceschini L.M."/>
            <person name="Leite T.F."/>
            <person name="Margarido G.R.A."/>
            <person name="Almeida C.A."/>
            <person name="Ferrarezi J.A."/>
            <person name="Labate C.A."/>
        </authorList>
    </citation>
    <scope>NUCLEOTIDE SEQUENCE</scope>
    <source>
        <strain evidence="2">MF-1</strain>
    </source>
</reference>
<comment type="caution">
    <text evidence="2">The sequence shown here is derived from an EMBL/GenBank/DDBJ whole genome shotgun (WGS) entry which is preliminary data.</text>
</comment>
<gene>
    <name evidence="2" type="ORF">O181_078266</name>
</gene>
<feature type="compositionally biased region" description="Polar residues" evidence="1">
    <location>
        <begin position="20"/>
        <end position="37"/>
    </location>
</feature>
<dbReference type="AlphaFoldDB" id="A0A9Q3FJP5"/>
<evidence type="ECO:0000256" key="1">
    <source>
        <dbReference type="SAM" id="MobiDB-lite"/>
    </source>
</evidence>
<accession>A0A9Q3FJP5</accession>
<organism evidence="2 3">
    <name type="scientific">Austropuccinia psidii MF-1</name>
    <dbReference type="NCBI Taxonomy" id="1389203"/>
    <lineage>
        <taxon>Eukaryota</taxon>
        <taxon>Fungi</taxon>
        <taxon>Dikarya</taxon>
        <taxon>Basidiomycota</taxon>
        <taxon>Pucciniomycotina</taxon>
        <taxon>Pucciniomycetes</taxon>
        <taxon>Pucciniales</taxon>
        <taxon>Sphaerophragmiaceae</taxon>
        <taxon>Austropuccinia</taxon>
    </lineage>
</organism>
<feature type="region of interest" description="Disordered" evidence="1">
    <location>
        <begin position="1"/>
        <end position="37"/>
    </location>
</feature>
<feature type="compositionally biased region" description="Basic residues" evidence="1">
    <location>
        <begin position="1"/>
        <end position="10"/>
    </location>
</feature>
<dbReference type="Proteomes" id="UP000765509">
    <property type="component" value="Unassembled WGS sequence"/>
</dbReference>
<evidence type="ECO:0000313" key="2">
    <source>
        <dbReference type="EMBL" id="MBW0538551.1"/>
    </source>
</evidence>
<keyword evidence="3" id="KW-1185">Reference proteome</keyword>
<name>A0A9Q3FJP5_9BASI</name>